<feature type="compositionally biased region" description="Polar residues" evidence="1">
    <location>
        <begin position="142"/>
        <end position="159"/>
    </location>
</feature>
<evidence type="ECO:0000259" key="2">
    <source>
        <dbReference type="Pfam" id="PF05099"/>
    </source>
</evidence>
<reference evidence="5 6" key="1">
    <citation type="submission" date="2019-04" db="EMBL/GenBank/DDBJ databases">
        <title>Microbes associate with the intestines of laboratory mice.</title>
        <authorList>
            <person name="Navarre W."/>
            <person name="Wong E."/>
            <person name="Huang K."/>
            <person name="Tropini C."/>
            <person name="Ng K."/>
            <person name="Yu B."/>
        </authorList>
    </citation>
    <scope>NUCLEOTIDE SEQUENCE [LARGE SCALE GENOMIC DNA]</scope>
    <source>
        <strain evidence="5 6">NM62_B4-13</strain>
    </source>
</reference>
<feature type="domain" description="TerB-C" evidence="4">
    <location>
        <begin position="854"/>
        <end position="987"/>
    </location>
</feature>
<evidence type="ECO:0000256" key="1">
    <source>
        <dbReference type="SAM" id="MobiDB-lite"/>
    </source>
</evidence>
<dbReference type="AlphaFoldDB" id="A0A4S2CZL5"/>
<feature type="domain" description="TerB N-terminal" evidence="3">
    <location>
        <begin position="323"/>
        <end position="526"/>
    </location>
</feature>
<dbReference type="EMBL" id="SRYW01000009">
    <property type="protein sequence ID" value="TGY33593.1"/>
    <property type="molecule type" value="Genomic_DNA"/>
</dbReference>
<organism evidence="5 6">
    <name type="scientific">Stenotrophomonas maltophilia</name>
    <name type="common">Pseudomonas maltophilia</name>
    <name type="synonym">Xanthomonas maltophilia</name>
    <dbReference type="NCBI Taxonomy" id="40324"/>
    <lineage>
        <taxon>Bacteria</taxon>
        <taxon>Pseudomonadati</taxon>
        <taxon>Pseudomonadota</taxon>
        <taxon>Gammaproteobacteria</taxon>
        <taxon>Lysobacterales</taxon>
        <taxon>Lysobacteraceae</taxon>
        <taxon>Stenotrophomonas</taxon>
        <taxon>Stenotrophomonas maltophilia group</taxon>
    </lineage>
</organism>
<dbReference type="CDD" id="cd07176">
    <property type="entry name" value="terB"/>
    <property type="match status" value="1"/>
</dbReference>
<evidence type="ECO:0000259" key="3">
    <source>
        <dbReference type="Pfam" id="PF13208"/>
    </source>
</evidence>
<sequence length="988" mass="106120">MGLGIATPIGLVLWIWLKWRAERKVAPAPAPVPEPTLAELIQSSAPKAMPKEPVRRPTPIRDEAAIAPVEPLRASGPPASHSSGSGGSPSQVPGPVSHGSAVGGPSTIEMALSPPDAGTSPRVLTRAALAMADEPTLGPDFSVSQLEPSNLSLETSTHSAPRKKAGNLAEAMKAVAERSAAGKAAQNFTEQVQVQIPAASDAAQRLAAALTAHGAQATGASRHGNLKEVKAHIAEHGASYSDPTQVETELRTSAHDDRGPSQGQQAPPAIARAVPPPLPSATGPATGMEELHRVVIASDTPSKEFTVPRPPEGWAKTRWLGADETVEIGGIAIRGGLFYTGVKLDSPNGDTEPSLVNSVLAVAPYGDYRGSTNYWLAYAQLSPSERRAYLTWLASDRSDSNCSINYVRLYFFGLERRVLLDSVTDPESRKDWPAIKQALRKLGSAYGEIYGPIRGYTNSLLDWMEMDSVEDKLYSKPIPPFDRSYELPFYVRLALGQCSLDRAPVPAPLALAWIRLNPEVSLRTAAVRCADEFDRLFVERYHELFGSGMVLPKNRTKLKFARQPASPALYGASLKPKTFGDVPDVTALRAPLKGLLEVVQQCTDELGPYSRLVGRSSDSKNALEALLLLPPSIWPESQRNILRSIAEDVQAGNMTIQLAELSARFGPSLGPLGRERVRDLARVLESVNVGMEPNVLGGARAPSEADPIVIFALLPGQSHKTDAAAYQTAILTLQLASAVAQSDGSFSAQELAHLSLEIDGWSHLSVADHGRLRAHLDLLVASPISLPSLRKKLDPLDSATKEAIAASMATLAQVDGMVSPEEVRFLEKVYKALGVEPKRVFSDIHAPRSGKTQPQSTPSASFQLDPERIAALQRDTAKVSALLANIFTEDEPNSSHEDAPSASVEERPEVSNGLLGLDESHSALLRLMLSRPSWTRAELEDGAADLELMLDGALEQINDASFDAYDIPFSDGDDPLEVNPEFIEKIEQ</sequence>
<dbReference type="Pfam" id="PF13208">
    <property type="entry name" value="TerB_N"/>
    <property type="match status" value="1"/>
</dbReference>
<dbReference type="InterPro" id="IPR007791">
    <property type="entry name" value="DjlA_N"/>
</dbReference>
<gene>
    <name evidence="5" type="ORF">E5352_11660</name>
</gene>
<feature type="compositionally biased region" description="Polar residues" evidence="1">
    <location>
        <begin position="850"/>
        <end position="862"/>
    </location>
</feature>
<protein>
    <recommendedName>
        <fullName evidence="7">Tellurite resistance protein TerB</fullName>
    </recommendedName>
</protein>
<feature type="compositionally biased region" description="Basic and acidic residues" evidence="1">
    <location>
        <begin position="893"/>
        <end position="909"/>
    </location>
</feature>
<dbReference type="Proteomes" id="UP000306631">
    <property type="component" value="Unassembled WGS sequence"/>
</dbReference>
<name>A0A4S2CZL5_STEMA</name>
<evidence type="ECO:0008006" key="7">
    <source>
        <dbReference type="Google" id="ProtNLM"/>
    </source>
</evidence>
<evidence type="ECO:0000313" key="6">
    <source>
        <dbReference type="Proteomes" id="UP000306631"/>
    </source>
</evidence>
<evidence type="ECO:0000313" key="5">
    <source>
        <dbReference type="EMBL" id="TGY33593.1"/>
    </source>
</evidence>
<feature type="compositionally biased region" description="Basic and acidic residues" evidence="1">
    <location>
        <begin position="49"/>
        <end position="64"/>
    </location>
</feature>
<dbReference type="InterPro" id="IPR029024">
    <property type="entry name" value="TerB-like"/>
</dbReference>
<feature type="region of interest" description="Disordered" evidence="1">
    <location>
        <begin position="236"/>
        <end position="275"/>
    </location>
</feature>
<feature type="region of interest" description="Disordered" evidence="1">
    <location>
        <begin position="889"/>
        <end position="910"/>
    </location>
</feature>
<dbReference type="InterPro" id="IPR025266">
    <property type="entry name" value="TerB_N"/>
</dbReference>
<dbReference type="InterPro" id="IPR028932">
    <property type="entry name" value="TerB-C"/>
</dbReference>
<feature type="compositionally biased region" description="Low complexity" evidence="1">
    <location>
        <begin position="74"/>
        <end position="100"/>
    </location>
</feature>
<comment type="caution">
    <text evidence="5">The sequence shown here is derived from an EMBL/GenBank/DDBJ whole genome shotgun (WGS) entry which is preliminary data.</text>
</comment>
<feature type="compositionally biased region" description="Basic and acidic residues" evidence="1">
    <location>
        <begin position="248"/>
        <end position="259"/>
    </location>
</feature>
<feature type="domain" description="Co-chaperone DjlA N-terminal" evidence="2">
    <location>
        <begin position="733"/>
        <end position="838"/>
    </location>
</feature>
<dbReference type="Gene3D" id="1.10.3680.10">
    <property type="entry name" value="TerB-like"/>
    <property type="match status" value="1"/>
</dbReference>
<feature type="region of interest" description="Disordered" evidence="1">
    <location>
        <begin position="844"/>
        <end position="864"/>
    </location>
</feature>
<dbReference type="Pfam" id="PF15615">
    <property type="entry name" value="TerB_C"/>
    <property type="match status" value="1"/>
</dbReference>
<feature type="region of interest" description="Disordered" evidence="1">
    <location>
        <begin position="39"/>
        <end position="120"/>
    </location>
</feature>
<accession>A0A4S2CZL5</accession>
<feature type="region of interest" description="Disordered" evidence="1">
    <location>
        <begin position="139"/>
        <end position="164"/>
    </location>
</feature>
<dbReference type="SUPFAM" id="SSF158682">
    <property type="entry name" value="TerB-like"/>
    <property type="match status" value="1"/>
</dbReference>
<proteinExistence type="predicted"/>
<dbReference type="OrthoDB" id="227636at2"/>
<dbReference type="Pfam" id="PF05099">
    <property type="entry name" value="TerB"/>
    <property type="match status" value="1"/>
</dbReference>
<evidence type="ECO:0000259" key="4">
    <source>
        <dbReference type="Pfam" id="PF15615"/>
    </source>
</evidence>